<organism evidence="2 3">
    <name type="scientific">Scheffersomyces stipitis (strain ATCC 58785 / CBS 6054 / NBRC 10063 / NRRL Y-11545)</name>
    <name type="common">Yeast</name>
    <name type="synonym">Pichia stipitis</name>
    <dbReference type="NCBI Taxonomy" id="322104"/>
    <lineage>
        <taxon>Eukaryota</taxon>
        <taxon>Fungi</taxon>
        <taxon>Dikarya</taxon>
        <taxon>Ascomycota</taxon>
        <taxon>Saccharomycotina</taxon>
        <taxon>Pichiomycetes</taxon>
        <taxon>Debaryomycetaceae</taxon>
        <taxon>Scheffersomyces</taxon>
    </lineage>
</organism>
<dbReference type="HOGENOM" id="CLU_150139_0_0_1"/>
<dbReference type="OrthoDB" id="4012145at2759"/>
<gene>
    <name evidence="2" type="ORF">PICST_36140</name>
</gene>
<dbReference type="Proteomes" id="UP000002258">
    <property type="component" value="Chromosome 5"/>
</dbReference>
<protein>
    <submittedName>
        <fullName evidence="2">Uncharacterized protein</fullName>
    </submittedName>
</protein>
<evidence type="ECO:0000313" key="2">
    <source>
        <dbReference type="EMBL" id="ABN66632.1"/>
    </source>
</evidence>
<dbReference type="RefSeq" id="XP_001384661.1">
    <property type="nucleotide sequence ID" value="XM_001384624.1"/>
</dbReference>
<sequence length="112" mass="12822">MPSTAGFILSGLLGAATRRVQVQLIGKNYPRSLDRVTGYVLSSALFVGGYYIFDGYVDNNRKLLQRRLAVLREQRAVKDAFFEFEEEPDHRITADKRGRFFSLFDKYGASYK</sequence>
<feature type="transmembrane region" description="Helical" evidence="1">
    <location>
        <begin position="38"/>
        <end position="57"/>
    </location>
</feature>
<keyword evidence="1" id="KW-1133">Transmembrane helix</keyword>
<keyword evidence="1" id="KW-0812">Transmembrane</keyword>
<keyword evidence="3" id="KW-1185">Reference proteome</keyword>
<dbReference type="GeneID" id="4839197"/>
<dbReference type="AlphaFoldDB" id="A3LUQ8"/>
<proteinExistence type="predicted"/>
<dbReference type="eggNOG" id="ENOG502RQ37">
    <property type="taxonomic scope" value="Eukaryota"/>
</dbReference>
<accession>A3LUQ8</accession>
<evidence type="ECO:0000256" key="1">
    <source>
        <dbReference type="SAM" id="Phobius"/>
    </source>
</evidence>
<keyword evidence="1" id="KW-0472">Membrane</keyword>
<name>A3LUQ8_PICST</name>
<dbReference type="KEGG" id="pic:PICST_36140"/>
<dbReference type="STRING" id="322104.A3LUQ8"/>
<dbReference type="OMA" id="HRITADK"/>
<dbReference type="EMBL" id="CP000499">
    <property type="protein sequence ID" value="ABN66632.1"/>
    <property type="molecule type" value="Genomic_DNA"/>
</dbReference>
<dbReference type="InParanoid" id="A3LUQ8"/>
<evidence type="ECO:0000313" key="3">
    <source>
        <dbReference type="Proteomes" id="UP000002258"/>
    </source>
</evidence>
<reference evidence="2 3" key="1">
    <citation type="journal article" date="2007" name="Nat. Biotechnol.">
        <title>Genome sequence of the lignocellulose-bioconverting and xylose-fermenting yeast Pichia stipitis.</title>
        <authorList>
            <person name="Jeffries T.W."/>
            <person name="Grigoriev I.V."/>
            <person name="Grimwood J."/>
            <person name="Laplaza J.M."/>
            <person name="Aerts A."/>
            <person name="Salamov A."/>
            <person name="Schmutz J."/>
            <person name="Lindquist E."/>
            <person name="Dehal P."/>
            <person name="Shapiro H."/>
            <person name="Jin Y.S."/>
            <person name="Passoth V."/>
            <person name="Richardson P.M."/>
        </authorList>
    </citation>
    <scope>NUCLEOTIDE SEQUENCE [LARGE SCALE GENOMIC DNA]</scope>
    <source>
        <strain evidence="3">ATCC 58785 / CBS 6054 / NBRC 10063 / NRRL Y-11545</strain>
    </source>
</reference>